<dbReference type="RefSeq" id="WP_019999158.1">
    <property type="nucleotide sequence ID" value="NZ_CP192219.1"/>
</dbReference>
<dbReference type="Proteomes" id="UP000184001">
    <property type="component" value="Unassembled WGS sequence"/>
</dbReference>
<sequence length="107" mass="12628">MKRAMLYDPVKFLRDKGVTVRLGLPQDGKQQIEVCFDSRYREADKVQAIYKRVQQSYSLILMQLNVSKGMPPLSVESLLAKDYIRIACDERGKRRYVITERGKRWMR</sequence>
<name>A0A8G2CCA9_9BACT</name>
<proteinExistence type="predicted"/>
<comment type="caution">
    <text evidence="1">The sequence shown here is derived from an EMBL/GenBank/DDBJ whole genome shotgun (WGS) entry which is preliminary data.</text>
</comment>
<protein>
    <submittedName>
        <fullName evidence="1">Uncharacterized protein</fullName>
    </submittedName>
</protein>
<organism evidence="1 2">
    <name type="scientific">Halodesulfovibrio aestuarii</name>
    <dbReference type="NCBI Taxonomy" id="126333"/>
    <lineage>
        <taxon>Bacteria</taxon>
        <taxon>Pseudomonadati</taxon>
        <taxon>Thermodesulfobacteriota</taxon>
        <taxon>Desulfovibrionia</taxon>
        <taxon>Desulfovibrionales</taxon>
        <taxon>Desulfovibrionaceae</taxon>
        <taxon>Halodesulfovibrio</taxon>
    </lineage>
</organism>
<dbReference type="AlphaFoldDB" id="A0A8G2CCA9"/>
<reference evidence="1 2" key="1">
    <citation type="submission" date="2016-11" db="EMBL/GenBank/DDBJ databases">
        <authorList>
            <person name="Varghese N."/>
            <person name="Submissions S."/>
        </authorList>
    </citation>
    <scope>NUCLEOTIDE SEQUENCE [LARGE SCALE GENOMIC DNA]</scope>
    <source>
        <strain evidence="1 2">DSM 17919</strain>
    </source>
</reference>
<gene>
    <name evidence="1" type="ORF">SAMN05660830_03168</name>
</gene>
<evidence type="ECO:0000313" key="1">
    <source>
        <dbReference type="EMBL" id="SHJ76310.1"/>
    </source>
</evidence>
<accession>A0A8G2CCA9</accession>
<dbReference type="EMBL" id="FQZR01000016">
    <property type="protein sequence ID" value="SHJ76310.1"/>
    <property type="molecule type" value="Genomic_DNA"/>
</dbReference>
<evidence type="ECO:0000313" key="2">
    <source>
        <dbReference type="Proteomes" id="UP000184001"/>
    </source>
</evidence>